<keyword evidence="2" id="KW-1185">Reference proteome</keyword>
<sequence length="407" mass="46735">MHVFDRNSNIFNLLSEAVSEGILVINKEQVIVSANSRASEMFGYGPTELRGKSLNILIPETYRKSHDKYITGYHKEKNRRLMAEGRNLYGLRKNDEEFPVEVGLNPFSLYGNTYVMALVVDVTERRKNEKEILELNKNLEQKIKARIGELRDTVAELKREIKRRKEAEAKIQGALKKEKELNELKTKFLSLVSHEFKTPLSGILTSATLIGKYTEDGQEEKREKHLKTIVAEVQHLNHILTDFLSVERLEKGKEMYKLTKFSLSKVVNEVVYNTNMLLKSGQQIRYPQNVDDAMVYQDEKIVLLALTNLLYNAVKYSPEDTEVDLQIEIIKDKMILRVVDQGIGIPKNDQKHIFERYFRAENVLLTQGTGIGLNIVKSHIDNLGGTIYFESTENIGSTFIVELPIKQ</sequence>
<organism evidence="1 2">
    <name type="scientific">Meishania litoralis</name>
    <dbReference type="NCBI Taxonomy" id="3434685"/>
    <lineage>
        <taxon>Bacteria</taxon>
        <taxon>Pseudomonadati</taxon>
        <taxon>Bacteroidota</taxon>
        <taxon>Flavobacteriia</taxon>
        <taxon>Flavobacteriales</taxon>
        <taxon>Flavobacteriaceae</taxon>
        <taxon>Meishania</taxon>
    </lineage>
</organism>
<evidence type="ECO:0000313" key="1">
    <source>
        <dbReference type="EMBL" id="MFH6602669.1"/>
    </source>
</evidence>
<keyword evidence="1" id="KW-0067">ATP-binding</keyword>
<protein>
    <submittedName>
        <fullName evidence="1">ATP-binding protein</fullName>
    </submittedName>
</protein>
<accession>A0ACC7LI33</accession>
<keyword evidence="1" id="KW-0547">Nucleotide-binding</keyword>
<gene>
    <name evidence="1" type="ORF">ACEZ3G_04215</name>
</gene>
<dbReference type="Proteomes" id="UP001595191">
    <property type="component" value="Unassembled WGS sequence"/>
</dbReference>
<comment type="caution">
    <text evidence="1">The sequence shown here is derived from an EMBL/GenBank/DDBJ whole genome shotgun (WGS) entry which is preliminary data.</text>
</comment>
<evidence type="ECO:0000313" key="2">
    <source>
        <dbReference type="Proteomes" id="UP001595191"/>
    </source>
</evidence>
<name>A0ACC7LI33_9FLAO</name>
<dbReference type="EMBL" id="JBHFPV010000001">
    <property type="protein sequence ID" value="MFH6602669.1"/>
    <property type="molecule type" value="Genomic_DNA"/>
</dbReference>
<proteinExistence type="predicted"/>
<reference evidence="1" key="1">
    <citation type="submission" date="2024-09" db="EMBL/GenBank/DDBJ databases">
        <authorList>
            <person name="Liu J."/>
        </authorList>
    </citation>
    <scope>NUCLEOTIDE SEQUENCE</scope>
    <source>
        <strain evidence="1">NBU2967</strain>
    </source>
</reference>